<dbReference type="GO" id="GO:0019441">
    <property type="term" value="P:L-tryptophan catabolic process to kynurenine"/>
    <property type="evidence" value="ECO:0007669"/>
    <property type="project" value="InterPro"/>
</dbReference>
<accession>M1WKI0</accession>
<protein>
    <submittedName>
        <fullName evidence="1">Cyclase family protein</fullName>
    </submittedName>
</protein>
<dbReference type="GO" id="GO:0004061">
    <property type="term" value="F:arylformamidase activity"/>
    <property type="evidence" value="ECO:0007669"/>
    <property type="project" value="InterPro"/>
</dbReference>
<reference evidence="1 2" key="1">
    <citation type="journal article" date="2013" name="PLoS ONE">
        <title>The first genomic and proteomic characterization of a deep-sea sulfate reducer: insights into the piezophilic lifestyle of Desulfovibrio piezophilus.</title>
        <authorList>
            <person name="Pradel N."/>
            <person name="Ji B."/>
            <person name="Gimenez G."/>
            <person name="Talla E."/>
            <person name="Lenoble P."/>
            <person name="Garel M."/>
            <person name="Tamburini C."/>
            <person name="Fourquet P."/>
            <person name="Lebrun R."/>
            <person name="Bertin P."/>
            <person name="Denis Y."/>
            <person name="Pophillat M."/>
            <person name="Barbe V."/>
            <person name="Ollivier B."/>
            <person name="Dolla A."/>
        </authorList>
    </citation>
    <scope>NUCLEOTIDE SEQUENCE [LARGE SCALE GENOMIC DNA]</scope>
    <source>
        <strain evidence="2">DSM 10523 / SB164P1</strain>
    </source>
</reference>
<dbReference type="PANTHER" id="PTHR31118">
    <property type="entry name" value="CYCLASE-LIKE PROTEIN 2"/>
    <property type="match status" value="1"/>
</dbReference>
<dbReference type="Proteomes" id="UP000011724">
    <property type="component" value="Chromosome"/>
</dbReference>
<evidence type="ECO:0000313" key="2">
    <source>
        <dbReference type="Proteomes" id="UP000011724"/>
    </source>
</evidence>
<dbReference type="SUPFAM" id="SSF102198">
    <property type="entry name" value="Putative cyclase"/>
    <property type="match status" value="1"/>
</dbReference>
<dbReference type="RefSeq" id="WP_015415679.1">
    <property type="nucleotide sequence ID" value="NC_020409.1"/>
</dbReference>
<dbReference type="BioCyc" id="DPIE1322246:BN4_RS12055-MONOMER"/>
<evidence type="ECO:0000313" key="1">
    <source>
        <dbReference type="EMBL" id="CCH49636.1"/>
    </source>
</evidence>
<name>M1WKI0_PSEP2</name>
<reference evidence="2" key="2">
    <citation type="journal article" date="2013" name="Stand. Genomic Sci.">
        <title>Complete genome sequence of Desulfocapsa sulfexigens, a marine deltaproteobacterium specialized in disproportionating inorganic sulfur compounds.</title>
        <authorList>
            <person name="Finster K.W."/>
            <person name="Kjeldsen K.U."/>
            <person name="Kube M."/>
            <person name="Reinhardt R."/>
            <person name="Mussmann M."/>
            <person name="Amann R."/>
            <person name="Schreiber L."/>
        </authorList>
    </citation>
    <scope>NUCLEOTIDE SEQUENCE [LARGE SCALE GENOMIC DNA]</scope>
    <source>
        <strain evidence="2">DSM 10523 / SB164P1</strain>
    </source>
</reference>
<keyword evidence="2" id="KW-1185">Reference proteome</keyword>
<dbReference type="InterPro" id="IPR037175">
    <property type="entry name" value="KFase_sf"/>
</dbReference>
<dbReference type="STRING" id="1322246.BN4_12401"/>
<dbReference type="PANTHER" id="PTHR31118:SF12">
    <property type="entry name" value="CYCLASE-LIKE PROTEIN 2"/>
    <property type="match status" value="1"/>
</dbReference>
<dbReference type="OrthoDB" id="7067800at2"/>
<proteinExistence type="predicted"/>
<dbReference type="Pfam" id="PF04199">
    <property type="entry name" value="Cyclase"/>
    <property type="match status" value="1"/>
</dbReference>
<dbReference type="HOGENOM" id="CLU_030671_2_0_7"/>
<dbReference type="InterPro" id="IPR007325">
    <property type="entry name" value="KFase/CYL"/>
</dbReference>
<dbReference type="EMBL" id="FO203427">
    <property type="protein sequence ID" value="CCH49636.1"/>
    <property type="molecule type" value="Genomic_DNA"/>
</dbReference>
<organism evidence="1 2">
    <name type="scientific">Pseudodesulfovibrio piezophilus (strain DSM 21447 / JCM 15486 / C1TLV30)</name>
    <name type="common">Desulfovibrio piezophilus</name>
    <dbReference type="NCBI Taxonomy" id="1322246"/>
    <lineage>
        <taxon>Bacteria</taxon>
        <taxon>Pseudomonadati</taxon>
        <taxon>Thermodesulfobacteriota</taxon>
        <taxon>Desulfovibrionia</taxon>
        <taxon>Desulfovibrionales</taxon>
        <taxon>Desulfovibrionaceae</taxon>
    </lineage>
</organism>
<gene>
    <name evidence="1" type="ordered locus">BN4_12401</name>
</gene>
<dbReference type="PATRIC" id="fig|879567.3.peg.2562"/>
<dbReference type="AlphaFoldDB" id="M1WKI0"/>
<dbReference type="eggNOG" id="COG1878">
    <property type="taxonomic scope" value="Bacteria"/>
</dbReference>
<dbReference type="Gene3D" id="3.50.30.50">
    <property type="entry name" value="Putative cyclase"/>
    <property type="match status" value="1"/>
</dbReference>
<sequence>MRVIDLTHVMRTDMPVYPGDGPVLVHKTHIVDRDGFAQTHLATNTHAGTHIDIASHLYDDAPGLDWLGPDNFTGRGAVVECLACDGRLIEPADIAVPEGLGGVDFILIRTAWDRHWETEKYYGEYPVLSKTACRYLGGLELKGIGLDTPSPDSLGANSLVAHETLFAHGLVIVENLCNLEELPSEGFIFSCLPLRLRDTEASPVRAVGMVF</sequence>
<dbReference type="KEGG" id="dpi:BN4_12401"/>